<sequence length="403" mass="43853">MLIKPSGVKGSAAKVTYRSEKDAMSVPTQCGSQTWSQFTFNMLCQLRAFMHTLYLFTANDFHTFAIPTTLFATFGALSGPILTTNPNPSILEVLSKLPAALMIVWANLLIFDISNQRSPAAVEEDKINKPHRPLPSGRISIDATRRLLLVGIPVVLALSWSMGCWQEALLLFTATWMYNDLQGCDEDWILRNFLIAVGYGLFSSAALRVMTGPEHAITTKGLQWIALVTMVMFVTQHICDIKDAEGDRSRGRRSAPIVLGDELVRLSVALPIIICSIVCPAFFGLGIGSYTATVGLGGLVAGRTWMLRDLKSDKLTWKLWALWTVMLFALPLLKNPQVLASIFLTLLAKVCPTGNCAKSLNLVAVSSVALVVGGRKAYVQAGWSAFGAAANSTIPEIQIEGVM</sequence>
<dbReference type="GO" id="GO:0016020">
    <property type="term" value="C:membrane"/>
    <property type="evidence" value="ECO:0007669"/>
    <property type="project" value="UniProtKB-SubCell"/>
</dbReference>
<keyword evidence="7" id="KW-1185">Reference proteome</keyword>
<dbReference type="InterPro" id="IPR044878">
    <property type="entry name" value="UbiA_sf"/>
</dbReference>
<proteinExistence type="predicted"/>
<evidence type="ECO:0000256" key="5">
    <source>
        <dbReference type="SAM" id="Phobius"/>
    </source>
</evidence>
<feature type="transmembrane region" description="Helical" evidence="5">
    <location>
        <begin position="147"/>
        <end position="168"/>
    </location>
</feature>
<evidence type="ECO:0000313" key="6">
    <source>
        <dbReference type="EMBL" id="KAF2019986.1"/>
    </source>
</evidence>
<dbReference type="Pfam" id="PF01040">
    <property type="entry name" value="UbiA"/>
    <property type="match status" value="1"/>
</dbReference>
<dbReference type="PANTHER" id="PTHR42723:SF1">
    <property type="entry name" value="CHLOROPHYLL SYNTHASE, CHLOROPLASTIC"/>
    <property type="match status" value="1"/>
</dbReference>
<evidence type="ECO:0000256" key="3">
    <source>
        <dbReference type="ARBA" id="ARBA00022989"/>
    </source>
</evidence>
<dbReference type="AlphaFoldDB" id="A0A6A5Y404"/>
<protein>
    <recommendedName>
        <fullName evidence="8">UbiA prenyltransferase</fullName>
    </recommendedName>
</protein>
<dbReference type="OrthoDB" id="434972at2759"/>
<dbReference type="InterPro" id="IPR050475">
    <property type="entry name" value="Prenyltransferase_related"/>
</dbReference>
<evidence type="ECO:0000256" key="4">
    <source>
        <dbReference type="ARBA" id="ARBA00023136"/>
    </source>
</evidence>
<dbReference type="EMBL" id="ML978067">
    <property type="protein sequence ID" value="KAF2019986.1"/>
    <property type="molecule type" value="Genomic_DNA"/>
</dbReference>
<dbReference type="Gene3D" id="1.10.357.140">
    <property type="entry name" value="UbiA prenyltransferase"/>
    <property type="match status" value="1"/>
</dbReference>
<name>A0A6A5Y404_9PLEO</name>
<feature type="transmembrane region" description="Helical" evidence="5">
    <location>
        <begin position="315"/>
        <end position="333"/>
    </location>
</feature>
<accession>A0A6A5Y404</accession>
<feature type="transmembrane region" description="Helical" evidence="5">
    <location>
        <begin position="268"/>
        <end position="294"/>
    </location>
</feature>
<dbReference type="InterPro" id="IPR000537">
    <property type="entry name" value="UbiA_prenyltransferase"/>
</dbReference>
<dbReference type="Proteomes" id="UP000799778">
    <property type="component" value="Unassembled WGS sequence"/>
</dbReference>
<comment type="subcellular location">
    <subcellularLocation>
        <location evidence="1">Membrane</location>
        <topology evidence="1">Multi-pass membrane protein</topology>
    </subcellularLocation>
</comment>
<reference evidence="6" key="1">
    <citation type="journal article" date="2020" name="Stud. Mycol.">
        <title>101 Dothideomycetes genomes: a test case for predicting lifestyles and emergence of pathogens.</title>
        <authorList>
            <person name="Haridas S."/>
            <person name="Albert R."/>
            <person name="Binder M."/>
            <person name="Bloem J."/>
            <person name="Labutti K."/>
            <person name="Salamov A."/>
            <person name="Andreopoulos B."/>
            <person name="Baker S."/>
            <person name="Barry K."/>
            <person name="Bills G."/>
            <person name="Bluhm B."/>
            <person name="Cannon C."/>
            <person name="Castanera R."/>
            <person name="Culley D."/>
            <person name="Daum C."/>
            <person name="Ezra D."/>
            <person name="Gonzalez J."/>
            <person name="Henrissat B."/>
            <person name="Kuo A."/>
            <person name="Liang C."/>
            <person name="Lipzen A."/>
            <person name="Lutzoni F."/>
            <person name="Magnuson J."/>
            <person name="Mondo S."/>
            <person name="Nolan M."/>
            <person name="Ohm R."/>
            <person name="Pangilinan J."/>
            <person name="Park H.-J."/>
            <person name="Ramirez L."/>
            <person name="Alfaro M."/>
            <person name="Sun H."/>
            <person name="Tritt A."/>
            <person name="Yoshinaga Y."/>
            <person name="Zwiers L.-H."/>
            <person name="Turgeon B."/>
            <person name="Goodwin S."/>
            <person name="Spatafora J."/>
            <person name="Crous P."/>
            <person name="Grigoriev I."/>
        </authorList>
    </citation>
    <scope>NUCLEOTIDE SEQUENCE</scope>
    <source>
        <strain evidence="6">CBS 175.79</strain>
    </source>
</reference>
<dbReference type="CDD" id="cd13965">
    <property type="entry name" value="PT_UbiA_3"/>
    <property type="match status" value="1"/>
</dbReference>
<evidence type="ECO:0000313" key="7">
    <source>
        <dbReference type="Proteomes" id="UP000799778"/>
    </source>
</evidence>
<feature type="transmembrane region" description="Helical" evidence="5">
    <location>
        <begin position="188"/>
        <end position="209"/>
    </location>
</feature>
<dbReference type="GeneID" id="54282353"/>
<evidence type="ECO:0000256" key="1">
    <source>
        <dbReference type="ARBA" id="ARBA00004141"/>
    </source>
</evidence>
<gene>
    <name evidence="6" type="ORF">BU24DRAFT_387164</name>
</gene>
<evidence type="ECO:0000256" key="2">
    <source>
        <dbReference type="ARBA" id="ARBA00022692"/>
    </source>
</evidence>
<evidence type="ECO:0008006" key="8">
    <source>
        <dbReference type="Google" id="ProtNLM"/>
    </source>
</evidence>
<dbReference type="GO" id="GO:0016765">
    <property type="term" value="F:transferase activity, transferring alkyl or aryl (other than methyl) groups"/>
    <property type="evidence" value="ECO:0007669"/>
    <property type="project" value="InterPro"/>
</dbReference>
<keyword evidence="4 5" id="KW-0472">Membrane</keyword>
<keyword evidence="2 5" id="KW-0812">Transmembrane</keyword>
<dbReference type="PANTHER" id="PTHR42723">
    <property type="entry name" value="CHLOROPHYLL SYNTHASE"/>
    <property type="match status" value="1"/>
</dbReference>
<dbReference type="RefSeq" id="XP_033388325.1">
    <property type="nucleotide sequence ID" value="XM_033524956.1"/>
</dbReference>
<organism evidence="6 7">
    <name type="scientific">Aaosphaeria arxii CBS 175.79</name>
    <dbReference type="NCBI Taxonomy" id="1450172"/>
    <lineage>
        <taxon>Eukaryota</taxon>
        <taxon>Fungi</taxon>
        <taxon>Dikarya</taxon>
        <taxon>Ascomycota</taxon>
        <taxon>Pezizomycotina</taxon>
        <taxon>Dothideomycetes</taxon>
        <taxon>Pleosporomycetidae</taxon>
        <taxon>Pleosporales</taxon>
        <taxon>Pleosporales incertae sedis</taxon>
        <taxon>Aaosphaeria</taxon>
    </lineage>
</organism>
<keyword evidence="3 5" id="KW-1133">Transmembrane helix</keyword>